<keyword evidence="4 8" id="KW-0028">Amino-acid biosynthesis</keyword>
<dbReference type="GO" id="GO:0005737">
    <property type="term" value="C:cytoplasm"/>
    <property type="evidence" value="ECO:0007669"/>
    <property type="project" value="TreeGrafter"/>
</dbReference>
<comment type="caution">
    <text evidence="10">The sequence shown here is derived from an EMBL/GenBank/DDBJ whole genome shotgun (WGS) entry which is preliminary data.</text>
</comment>
<dbReference type="SUPFAM" id="SSF89550">
    <property type="entry name" value="PHP domain-like"/>
    <property type="match status" value="1"/>
</dbReference>
<name>A0A434AZX6_9BACT</name>
<organism evidence="10 11">
    <name type="scientific">Ancylomarina longa</name>
    <dbReference type="NCBI Taxonomy" id="2487017"/>
    <lineage>
        <taxon>Bacteria</taxon>
        <taxon>Pseudomonadati</taxon>
        <taxon>Bacteroidota</taxon>
        <taxon>Bacteroidia</taxon>
        <taxon>Marinilabiliales</taxon>
        <taxon>Marinifilaceae</taxon>
        <taxon>Ancylomarina</taxon>
    </lineage>
</organism>
<dbReference type="OrthoDB" id="9775255at2"/>
<gene>
    <name evidence="10" type="ORF">DLK05_01950</name>
</gene>
<evidence type="ECO:0000256" key="3">
    <source>
        <dbReference type="ARBA" id="ARBA00013085"/>
    </source>
</evidence>
<sequence>MDYFSYHTHSNYCDGKLAPEDYVLKAISLGMKAIGFSSHAPLNYPVRWSMPDKDINRYNEEIRSLKEKFTGKIDIYRSLEIDYIPGITRSFKDWKKELDLDYTIGSVHLVKGKSEEELWFLDGPDSNYINGLNNLFGGNIQEAVRAYFHQLIEMIETQKPDIIGHIDKVKMNNKSRFFTEEESWYRNLVRECLDVVEKSHTIVELNTRGLYKKKTPDLFPDGFFLKECCKRNIPVTISSDAHHPDELLLGFDYALGRLKQIGFKTIHILKEGNWVDQSI</sequence>
<dbReference type="UniPathway" id="UPA00031">
    <property type="reaction ID" value="UER00013"/>
</dbReference>
<evidence type="ECO:0000256" key="7">
    <source>
        <dbReference type="ARBA" id="ARBA00049158"/>
    </source>
</evidence>
<feature type="domain" description="PHP" evidence="9">
    <location>
        <begin position="6"/>
        <end position="207"/>
    </location>
</feature>
<comment type="pathway">
    <text evidence="1 8">Amino-acid biosynthesis; L-histidine biosynthesis; L-histidine from 5-phospho-alpha-D-ribose 1-diphosphate: step 8/9.</text>
</comment>
<evidence type="ECO:0000256" key="8">
    <source>
        <dbReference type="RuleBase" id="RU366003"/>
    </source>
</evidence>
<dbReference type="GO" id="GO:0000105">
    <property type="term" value="P:L-histidine biosynthetic process"/>
    <property type="evidence" value="ECO:0007669"/>
    <property type="project" value="UniProtKB-UniRule"/>
</dbReference>
<evidence type="ECO:0000313" key="11">
    <source>
        <dbReference type="Proteomes" id="UP000282985"/>
    </source>
</evidence>
<evidence type="ECO:0000256" key="1">
    <source>
        <dbReference type="ARBA" id="ARBA00004970"/>
    </source>
</evidence>
<dbReference type="GO" id="GO:0004401">
    <property type="term" value="F:histidinol-phosphatase activity"/>
    <property type="evidence" value="ECO:0007669"/>
    <property type="project" value="UniProtKB-UniRule"/>
</dbReference>
<evidence type="ECO:0000256" key="5">
    <source>
        <dbReference type="ARBA" id="ARBA00022801"/>
    </source>
</evidence>
<dbReference type="EMBL" id="RJJX01000001">
    <property type="protein sequence ID" value="RUT80140.1"/>
    <property type="molecule type" value="Genomic_DNA"/>
</dbReference>
<accession>A0A434AZX6</accession>
<evidence type="ECO:0000256" key="4">
    <source>
        <dbReference type="ARBA" id="ARBA00022605"/>
    </source>
</evidence>
<evidence type="ECO:0000256" key="2">
    <source>
        <dbReference type="ARBA" id="ARBA00009152"/>
    </source>
</evidence>
<evidence type="ECO:0000259" key="9">
    <source>
        <dbReference type="Pfam" id="PF02811"/>
    </source>
</evidence>
<dbReference type="InterPro" id="IPR010140">
    <property type="entry name" value="Histidinol_P_phosphatase_HisJ"/>
</dbReference>
<evidence type="ECO:0000256" key="6">
    <source>
        <dbReference type="ARBA" id="ARBA00023102"/>
    </source>
</evidence>
<comment type="similarity">
    <text evidence="2 8">Belongs to the PHP hydrolase family. HisK subfamily.</text>
</comment>
<dbReference type="PANTHER" id="PTHR21039">
    <property type="entry name" value="HISTIDINOL PHOSPHATASE-RELATED"/>
    <property type="match status" value="1"/>
</dbReference>
<proteinExistence type="inferred from homology"/>
<dbReference type="Gene3D" id="3.20.20.140">
    <property type="entry name" value="Metal-dependent hydrolases"/>
    <property type="match status" value="1"/>
</dbReference>
<dbReference type="InterPro" id="IPR004013">
    <property type="entry name" value="PHP_dom"/>
</dbReference>
<dbReference type="PANTHER" id="PTHR21039:SF0">
    <property type="entry name" value="HISTIDINOL-PHOSPHATASE"/>
    <property type="match status" value="1"/>
</dbReference>
<comment type="catalytic activity">
    <reaction evidence="7 8">
        <text>L-histidinol phosphate + H2O = L-histidinol + phosphate</text>
        <dbReference type="Rhea" id="RHEA:14465"/>
        <dbReference type="ChEBI" id="CHEBI:15377"/>
        <dbReference type="ChEBI" id="CHEBI:43474"/>
        <dbReference type="ChEBI" id="CHEBI:57699"/>
        <dbReference type="ChEBI" id="CHEBI:57980"/>
        <dbReference type="EC" id="3.1.3.15"/>
    </reaction>
</comment>
<dbReference type="RefSeq" id="WP_127342282.1">
    <property type="nucleotide sequence ID" value="NZ_RJJX01000001.1"/>
</dbReference>
<dbReference type="NCBIfam" id="TIGR01856">
    <property type="entry name" value="hisJ_fam"/>
    <property type="match status" value="1"/>
</dbReference>
<protein>
    <recommendedName>
        <fullName evidence="3 8">Histidinol-phosphatase</fullName>
        <shortName evidence="8">HolPase</shortName>
        <ecNumber evidence="3 8">3.1.3.15</ecNumber>
    </recommendedName>
</protein>
<keyword evidence="6 8" id="KW-0368">Histidine biosynthesis</keyword>
<dbReference type="Proteomes" id="UP000282985">
    <property type="component" value="Unassembled WGS sequence"/>
</dbReference>
<evidence type="ECO:0000313" key="10">
    <source>
        <dbReference type="EMBL" id="RUT80140.1"/>
    </source>
</evidence>
<dbReference type="CDD" id="cd12110">
    <property type="entry name" value="PHP_HisPPase_Hisj_like"/>
    <property type="match status" value="1"/>
</dbReference>
<dbReference type="EC" id="3.1.3.15" evidence="3 8"/>
<dbReference type="AlphaFoldDB" id="A0A434AZX6"/>
<dbReference type="Pfam" id="PF02811">
    <property type="entry name" value="PHP"/>
    <property type="match status" value="1"/>
</dbReference>
<dbReference type="InterPro" id="IPR016195">
    <property type="entry name" value="Pol/histidinol_Pase-like"/>
</dbReference>
<reference evidence="10 11" key="1">
    <citation type="submission" date="2018-11" db="EMBL/GenBank/DDBJ databases">
        <title>Parancylomarina longa gen. nov., sp. nov., isolated from sediments of southern Okinawa.</title>
        <authorList>
            <person name="Fu T."/>
        </authorList>
    </citation>
    <scope>NUCLEOTIDE SEQUENCE [LARGE SCALE GENOMIC DNA]</scope>
    <source>
        <strain evidence="10 11">T3-2 S1-C</strain>
    </source>
</reference>
<keyword evidence="11" id="KW-1185">Reference proteome</keyword>
<keyword evidence="5 8" id="KW-0378">Hydrolase</keyword>